<protein>
    <submittedName>
        <fullName evidence="7">Histidine kinase</fullName>
    </submittedName>
</protein>
<accession>A0ABV3JSY1</accession>
<sequence>MTEAGALPALRIQLSALQALCRQVFGFRLAMIALAAPFALRAVPRGWPTALIAGAVLCTVTGSCVLIRDWERFGPLLLRHPALLGLDTLAGALLLFAAGPESPLAYATMCTPLLAGLVYGWRGAAFFAGLTLLNVALAYLGGHHGRITLAGATLLPGVCVLAAAVGVTLRGLVLRFGAASEALLQTRSRLAVNEAVTAERARLAREMHDSVAKTLHGLALAAEGLARSTDRLDRQQTRAQAELVARSARRAAAESRRLLAGLRQESGMDDGPPLADRLAGCLADFTRRTGLPVTCHTPPPAAPPVPRPIAAHLLAIVAEALENAHRHALASQVEVTLQATEGRLRLTVHDDGRGLPPGLTLDGLRRTRHFGLLGMVERAAHIGARICIGKGRTGQGTAQRTAQGAGVLGQGTGQGTEVRLELPLAALDPAAPAEPPASVAPDDNRRPHHAAPQPAPAPNGRGSGRA</sequence>
<organism evidence="7 8">
    <name type="scientific">Streptomyces orinoci</name>
    <name type="common">Streptoverticillium orinoci</name>
    <dbReference type="NCBI Taxonomy" id="67339"/>
    <lineage>
        <taxon>Bacteria</taxon>
        <taxon>Bacillati</taxon>
        <taxon>Actinomycetota</taxon>
        <taxon>Actinomycetes</taxon>
        <taxon>Kitasatosporales</taxon>
        <taxon>Streptomycetaceae</taxon>
        <taxon>Streptomyces</taxon>
    </lineage>
</organism>
<dbReference type="GO" id="GO:0016301">
    <property type="term" value="F:kinase activity"/>
    <property type="evidence" value="ECO:0007669"/>
    <property type="project" value="UniProtKB-KW"/>
</dbReference>
<keyword evidence="5" id="KW-0472">Membrane</keyword>
<keyword evidence="1" id="KW-0808">Transferase</keyword>
<keyword evidence="2 7" id="KW-0418">Kinase</keyword>
<name>A0ABV3JSY1_STRON</name>
<feature type="compositionally biased region" description="Low complexity" evidence="4">
    <location>
        <begin position="422"/>
        <end position="441"/>
    </location>
</feature>
<dbReference type="PANTHER" id="PTHR24421:SF58">
    <property type="entry name" value="SIGNAL TRANSDUCTION HISTIDINE-PROTEIN KINASE_PHOSPHATASE UHPB"/>
    <property type="match status" value="1"/>
</dbReference>
<feature type="transmembrane region" description="Helical" evidence="5">
    <location>
        <begin position="46"/>
        <end position="68"/>
    </location>
</feature>
<dbReference type="Proteomes" id="UP001552594">
    <property type="component" value="Unassembled WGS sequence"/>
</dbReference>
<gene>
    <name evidence="7" type="ORF">AB0L16_04905</name>
</gene>
<evidence type="ECO:0000256" key="5">
    <source>
        <dbReference type="SAM" id="Phobius"/>
    </source>
</evidence>
<reference evidence="7 8" key="1">
    <citation type="submission" date="2024-06" db="EMBL/GenBank/DDBJ databases">
        <title>The Natural Products Discovery Center: Release of the First 8490 Sequenced Strains for Exploring Actinobacteria Biosynthetic Diversity.</title>
        <authorList>
            <person name="Kalkreuter E."/>
            <person name="Kautsar S.A."/>
            <person name="Yang D."/>
            <person name="Bader C.D."/>
            <person name="Teijaro C.N."/>
            <person name="Fluegel L."/>
            <person name="Davis C.M."/>
            <person name="Simpson J.R."/>
            <person name="Lauterbach L."/>
            <person name="Steele A.D."/>
            <person name="Gui C."/>
            <person name="Meng S."/>
            <person name="Li G."/>
            <person name="Viehrig K."/>
            <person name="Ye F."/>
            <person name="Su P."/>
            <person name="Kiefer A.F."/>
            <person name="Nichols A."/>
            <person name="Cepeda A.J."/>
            <person name="Yan W."/>
            <person name="Fan B."/>
            <person name="Jiang Y."/>
            <person name="Adhikari A."/>
            <person name="Zheng C.-J."/>
            <person name="Schuster L."/>
            <person name="Cowan T.M."/>
            <person name="Smanski M.J."/>
            <person name="Chevrette M.G."/>
            <person name="De Carvalho L.P.S."/>
            <person name="Shen B."/>
        </authorList>
    </citation>
    <scope>NUCLEOTIDE SEQUENCE [LARGE SCALE GENOMIC DNA]</scope>
    <source>
        <strain evidence="7 8">NPDC052347</strain>
    </source>
</reference>
<comment type="caution">
    <text evidence="7">The sequence shown here is derived from an EMBL/GenBank/DDBJ whole genome shotgun (WGS) entry which is preliminary data.</text>
</comment>
<proteinExistence type="predicted"/>
<evidence type="ECO:0000256" key="3">
    <source>
        <dbReference type="ARBA" id="ARBA00023012"/>
    </source>
</evidence>
<keyword evidence="3" id="KW-0902">Two-component regulatory system</keyword>
<dbReference type="EMBL" id="JBFAUK010000003">
    <property type="protein sequence ID" value="MEV5505803.1"/>
    <property type="molecule type" value="Genomic_DNA"/>
</dbReference>
<feature type="transmembrane region" description="Helical" evidence="5">
    <location>
        <begin position="20"/>
        <end position="40"/>
    </location>
</feature>
<dbReference type="RefSeq" id="WP_241561418.1">
    <property type="nucleotide sequence ID" value="NZ_JBFAUK010000003.1"/>
</dbReference>
<dbReference type="InterPro" id="IPR036890">
    <property type="entry name" value="HATPase_C_sf"/>
</dbReference>
<dbReference type="InterPro" id="IPR050482">
    <property type="entry name" value="Sensor_HK_TwoCompSys"/>
</dbReference>
<feature type="region of interest" description="Disordered" evidence="4">
    <location>
        <begin position="391"/>
        <end position="466"/>
    </location>
</feature>
<feature type="transmembrane region" description="Helical" evidence="5">
    <location>
        <begin position="119"/>
        <end position="140"/>
    </location>
</feature>
<feature type="transmembrane region" description="Helical" evidence="5">
    <location>
        <begin position="80"/>
        <end position="99"/>
    </location>
</feature>
<feature type="transmembrane region" description="Helical" evidence="5">
    <location>
        <begin position="147"/>
        <end position="169"/>
    </location>
</feature>
<keyword evidence="5" id="KW-0812">Transmembrane</keyword>
<evidence type="ECO:0000256" key="1">
    <source>
        <dbReference type="ARBA" id="ARBA00022679"/>
    </source>
</evidence>
<dbReference type="SUPFAM" id="SSF55874">
    <property type="entry name" value="ATPase domain of HSP90 chaperone/DNA topoisomerase II/histidine kinase"/>
    <property type="match status" value="1"/>
</dbReference>
<evidence type="ECO:0000259" key="6">
    <source>
        <dbReference type="SMART" id="SM00387"/>
    </source>
</evidence>
<dbReference type="Pfam" id="PF02518">
    <property type="entry name" value="HATPase_c"/>
    <property type="match status" value="1"/>
</dbReference>
<keyword evidence="8" id="KW-1185">Reference proteome</keyword>
<feature type="domain" description="Histidine kinase/HSP90-like ATPase" evidence="6">
    <location>
        <begin position="308"/>
        <end position="426"/>
    </location>
</feature>
<evidence type="ECO:0000313" key="8">
    <source>
        <dbReference type="Proteomes" id="UP001552594"/>
    </source>
</evidence>
<dbReference type="InterPro" id="IPR003594">
    <property type="entry name" value="HATPase_dom"/>
</dbReference>
<dbReference type="PANTHER" id="PTHR24421">
    <property type="entry name" value="NITRATE/NITRITE SENSOR PROTEIN NARX-RELATED"/>
    <property type="match status" value="1"/>
</dbReference>
<dbReference type="Gene3D" id="3.30.565.10">
    <property type="entry name" value="Histidine kinase-like ATPase, C-terminal domain"/>
    <property type="match status" value="1"/>
</dbReference>
<evidence type="ECO:0000256" key="2">
    <source>
        <dbReference type="ARBA" id="ARBA00022777"/>
    </source>
</evidence>
<evidence type="ECO:0000256" key="4">
    <source>
        <dbReference type="SAM" id="MobiDB-lite"/>
    </source>
</evidence>
<dbReference type="Pfam" id="PF07730">
    <property type="entry name" value="HisKA_3"/>
    <property type="match status" value="1"/>
</dbReference>
<keyword evidence="5" id="KW-1133">Transmembrane helix</keyword>
<dbReference type="CDD" id="cd16917">
    <property type="entry name" value="HATPase_UhpB-NarQ-NarX-like"/>
    <property type="match status" value="1"/>
</dbReference>
<dbReference type="InterPro" id="IPR011712">
    <property type="entry name" value="Sig_transdc_His_kin_sub3_dim/P"/>
</dbReference>
<evidence type="ECO:0000313" key="7">
    <source>
        <dbReference type="EMBL" id="MEV5505803.1"/>
    </source>
</evidence>
<dbReference type="Gene3D" id="1.20.5.1930">
    <property type="match status" value="1"/>
</dbReference>
<dbReference type="SMART" id="SM00387">
    <property type="entry name" value="HATPase_c"/>
    <property type="match status" value="1"/>
</dbReference>